<keyword evidence="10" id="KW-1015">Disulfide bond</keyword>
<dbReference type="AlphaFoldDB" id="A0A0F2M2I8"/>
<dbReference type="SMART" id="SM01003">
    <property type="entry name" value="AlaDh_PNT_N"/>
    <property type="match status" value="1"/>
</dbReference>
<comment type="pathway">
    <text evidence="1 13">Amino-acid biosynthesis; L-lysine biosynthesis via AAA pathway; L-lysine from L-alpha-aminoadipate (fungal route): step 3/3.</text>
</comment>
<evidence type="ECO:0000256" key="4">
    <source>
        <dbReference type="ARBA" id="ARBA00012847"/>
    </source>
</evidence>
<evidence type="ECO:0000256" key="3">
    <source>
        <dbReference type="ARBA" id="ARBA00011245"/>
    </source>
</evidence>
<dbReference type="VEuPathDB" id="FungiDB:SPSK_03427"/>
<keyword evidence="6 13" id="KW-0028">Amino-acid biosynthesis</keyword>
<evidence type="ECO:0000256" key="9">
    <source>
        <dbReference type="ARBA" id="ARBA00023154"/>
    </source>
</evidence>
<dbReference type="Gene3D" id="3.40.50.720">
    <property type="entry name" value="NAD(P)-binding Rossmann-like Domain"/>
    <property type="match status" value="1"/>
</dbReference>
<reference evidence="19 20" key="1">
    <citation type="journal article" date="2014" name="BMC Genomics">
        <title>Comparative genomics of the major fungal agents of human and animal Sporotrichosis: Sporothrix schenckii and Sporothrix brasiliensis.</title>
        <authorList>
            <person name="Teixeira M.M."/>
            <person name="de Almeida L.G."/>
            <person name="Kubitschek-Barreira P."/>
            <person name="Alves F.L."/>
            <person name="Kioshima E.S."/>
            <person name="Abadio A.K."/>
            <person name="Fernandes L."/>
            <person name="Derengowski L.S."/>
            <person name="Ferreira K.S."/>
            <person name="Souza R.C."/>
            <person name="Ruiz J.C."/>
            <person name="de Andrade N.C."/>
            <person name="Paes H.C."/>
            <person name="Nicola A.M."/>
            <person name="Albuquerque P."/>
            <person name="Gerber A.L."/>
            <person name="Martins V.P."/>
            <person name="Peconick L.D."/>
            <person name="Neto A.V."/>
            <person name="Chaucanez C.B."/>
            <person name="Silva P.A."/>
            <person name="Cunha O.L."/>
            <person name="de Oliveira F.F."/>
            <person name="dos Santos T.C."/>
            <person name="Barros A.L."/>
            <person name="Soares M.A."/>
            <person name="de Oliveira L.M."/>
            <person name="Marini M.M."/>
            <person name="Villalobos-Duno H."/>
            <person name="Cunha M.M."/>
            <person name="de Hoog S."/>
            <person name="da Silveira J.F."/>
            <person name="Henrissat B."/>
            <person name="Nino-Vega G.A."/>
            <person name="Cisalpino P.S."/>
            <person name="Mora-Montes H.M."/>
            <person name="Almeida S.R."/>
            <person name="Stajich J.E."/>
            <person name="Lopes-Bezerra L.M."/>
            <person name="Vasconcelos A.T."/>
            <person name="Felipe M.S."/>
        </authorList>
    </citation>
    <scope>NUCLEOTIDE SEQUENCE [LARGE SCALE GENOMIC DNA]</scope>
    <source>
        <strain evidence="19 20">1099-18</strain>
    </source>
</reference>
<dbReference type="PANTHER" id="PTHR11133">
    <property type="entry name" value="SACCHAROPINE DEHYDROGENASE"/>
    <property type="match status" value="1"/>
</dbReference>
<organism evidence="19 20">
    <name type="scientific">Sporothrix schenckii 1099-18</name>
    <dbReference type="NCBI Taxonomy" id="1397361"/>
    <lineage>
        <taxon>Eukaryota</taxon>
        <taxon>Fungi</taxon>
        <taxon>Dikarya</taxon>
        <taxon>Ascomycota</taxon>
        <taxon>Pezizomycotina</taxon>
        <taxon>Sordariomycetes</taxon>
        <taxon>Sordariomycetidae</taxon>
        <taxon>Ophiostomatales</taxon>
        <taxon>Ophiostomataceae</taxon>
        <taxon>Sporothrix</taxon>
    </lineage>
</organism>
<dbReference type="GO" id="GO:0004754">
    <property type="term" value="F:saccharopine dehydrogenase (NAD+, L-lysine-forming) activity"/>
    <property type="evidence" value="ECO:0007669"/>
    <property type="project" value="UniProtKB-EC"/>
</dbReference>
<dbReference type="OrthoDB" id="265306at2759"/>
<dbReference type="Proteomes" id="UP000033710">
    <property type="component" value="Unassembled WGS sequence"/>
</dbReference>
<evidence type="ECO:0000256" key="13">
    <source>
        <dbReference type="PIRNR" id="PIRNR018250"/>
    </source>
</evidence>
<proteinExistence type="inferred from homology"/>
<evidence type="ECO:0000256" key="8">
    <source>
        <dbReference type="ARBA" id="ARBA00023027"/>
    </source>
</evidence>
<feature type="binding site" evidence="15">
    <location>
        <position position="226"/>
    </location>
    <ligand>
        <name>NAD(+)</name>
        <dbReference type="ChEBI" id="CHEBI:57540"/>
    </ligand>
</feature>
<dbReference type="InterPro" id="IPR051168">
    <property type="entry name" value="AASS"/>
</dbReference>
<comment type="subunit">
    <text evidence="3">Monomer.</text>
</comment>
<protein>
    <recommendedName>
        <fullName evidence="5 13">Saccharopine dehydrogenase [NAD(+), L-lysine-forming]</fullName>
        <shortName evidence="13">SDH</shortName>
        <ecNumber evidence="4 13">1.5.1.7</ecNumber>
    </recommendedName>
    <alternativeName>
        <fullName evidence="11 13">Lysine--2-oxoglutarate reductase</fullName>
    </alternativeName>
</protein>
<feature type="binding site" evidence="15">
    <location>
        <begin position="321"/>
        <end position="324"/>
    </location>
    <ligand>
        <name>NAD(+)</name>
        <dbReference type="ChEBI" id="CHEBI:57540"/>
    </ligand>
</feature>
<keyword evidence="9 13" id="KW-0457">Lysine biosynthesis</keyword>
<feature type="active site" description="Proton acceptor" evidence="14">
    <location>
        <position position="77"/>
    </location>
</feature>
<evidence type="ECO:0000256" key="10">
    <source>
        <dbReference type="ARBA" id="ARBA00023157"/>
    </source>
</evidence>
<comment type="catalytic activity">
    <reaction evidence="12 13">
        <text>L-saccharopine + NAD(+) + H2O = L-lysine + 2-oxoglutarate + NADH + H(+)</text>
        <dbReference type="Rhea" id="RHEA:12440"/>
        <dbReference type="ChEBI" id="CHEBI:15377"/>
        <dbReference type="ChEBI" id="CHEBI:15378"/>
        <dbReference type="ChEBI" id="CHEBI:16810"/>
        <dbReference type="ChEBI" id="CHEBI:32551"/>
        <dbReference type="ChEBI" id="CHEBI:57540"/>
        <dbReference type="ChEBI" id="CHEBI:57945"/>
        <dbReference type="ChEBI" id="CHEBI:57951"/>
        <dbReference type="EC" id="1.5.1.7"/>
    </reaction>
</comment>
<evidence type="ECO:0000259" key="17">
    <source>
        <dbReference type="SMART" id="SM01002"/>
    </source>
</evidence>
<dbReference type="InterPro" id="IPR027281">
    <property type="entry name" value="Lys1"/>
</dbReference>
<dbReference type="FunFam" id="3.40.50.720:FF:000217">
    <property type="entry name" value="Saccharopine dehydrogenase [NAD(+), L-lysine-forming]"/>
    <property type="match status" value="1"/>
</dbReference>
<dbReference type="InterPro" id="IPR036291">
    <property type="entry name" value="NAD(P)-bd_dom_sf"/>
</dbReference>
<feature type="binding site" evidence="15">
    <location>
        <position position="129"/>
    </location>
    <ligand>
        <name>NAD(+)</name>
        <dbReference type="ChEBI" id="CHEBI:57540"/>
    </ligand>
</feature>
<dbReference type="PIRSF" id="PIRSF018250">
    <property type="entry name" value="Saccharopine_DH_Lys"/>
    <property type="match status" value="1"/>
</dbReference>
<keyword evidence="8 13" id="KW-0520">NAD</keyword>
<dbReference type="SUPFAM" id="SSF52283">
    <property type="entry name" value="Formate/glycerate dehydrogenase catalytic domain-like"/>
    <property type="match status" value="1"/>
</dbReference>
<evidence type="ECO:0000256" key="11">
    <source>
        <dbReference type="ARBA" id="ARBA00033228"/>
    </source>
</evidence>
<accession>A0A0F2M2I8</accession>
<feature type="binding site" evidence="15">
    <location>
        <position position="230"/>
    </location>
    <ligand>
        <name>NAD(+)</name>
        <dbReference type="ChEBI" id="CHEBI:57540"/>
    </ligand>
</feature>
<evidence type="ECO:0000313" key="19">
    <source>
        <dbReference type="EMBL" id="KJR82356.1"/>
    </source>
</evidence>
<dbReference type="Pfam" id="PF05222">
    <property type="entry name" value="AlaDh_PNT_N"/>
    <property type="match status" value="1"/>
</dbReference>
<sequence>MAPTIIHLRAETKPLERRSPLSPASAKALLDAGYVLHIERSSDRIYKDSEYEAVGAEMVPAGTWVNAPTDHIILGLKEITDGDTPLPHNYIHFQHCFKKQDGWAEALSRFARGNGRLYDLEFLVEPNGRRVAAFGYWAGYAGTAIALLAWAHQILRPGTPQSAVPVFDSAPALADHVKAAMAPAIAANKGELPRAIVIGALGRCGKGARDFCVAAGLPKENILEWDLPETKRGGPFEEVATSDIFINCVYLGAARIPPFVTFESLAAAGANRRLRVICDVSCDPNSANNPIPLYSTYSSFTSPTVPVSQAVDGPELRVIAIDHLPTLVARESSDEFSQLLLPSLLTLDKRQTEGVWTRAQKTFEDRVSELPKSS</sequence>
<gene>
    <name evidence="19" type="ORF">SPSK_03427</name>
</gene>
<dbReference type="GO" id="GO:0005737">
    <property type="term" value="C:cytoplasm"/>
    <property type="evidence" value="ECO:0007669"/>
    <property type="project" value="TreeGrafter"/>
</dbReference>
<evidence type="ECO:0000256" key="5">
    <source>
        <dbReference type="ARBA" id="ARBA00021221"/>
    </source>
</evidence>
<evidence type="ECO:0000259" key="18">
    <source>
        <dbReference type="SMART" id="SM01003"/>
    </source>
</evidence>
<name>A0A0F2M2I8_SPOSC</name>
<feature type="binding site" evidence="15">
    <location>
        <position position="280"/>
    </location>
    <ligand>
        <name>NAD(+)</name>
        <dbReference type="ChEBI" id="CHEBI:57540"/>
    </ligand>
</feature>
<dbReference type="InterPro" id="IPR007698">
    <property type="entry name" value="AlaDH/PNT_NAD(H)-bd"/>
</dbReference>
<dbReference type="RefSeq" id="XP_016585032.1">
    <property type="nucleotide sequence ID" value="XM_016730265.1"/>
</dbReference>
<evidence type="ECO:0000256" key="7">
    <source>
        <dbReference type="ARBA" id="ARBA00023002"/>
    </source>
</evidence>
<feature type="disulfide bond" evidence="16">
    <location>
        <begin position="204"/>
        <end position="248"/>
    </location>
</feature>
<dbReference type="CDD" id="cd12188">
    <property type="entry name" value="SDH"/>
    <property type="match status" value="1"/>
</dbReference>
<feature type="binding site" evidence="15">
    <location>
        <begin position="202"/>
        <end position="203"/>
    </location>
    <ligand>
        <name>NAD(+)</name>
        <dbReference type="ChEBI" id="CHEBI:57540"/>
    </ligand>
</feature>
<evidence type="ECO:0000256" key="14">
    <source>
        <dbReference type="PIRSR" id="PIRSR018250-1"/>
    </source>
</evidence>
<dbReference type="KEGG" id="ssck:SPSK_03427"/>
<dbReference type="SUPFAM" id="SSF51735">
    <property type="entry name" value="NAD(P)-binding Rossmann-fold domains"/>
    <property type="match status" value="1"/>
</dbReference>
<dbReference type="SMART" id="SM01002">
    <property type="entry name" value="AlaDh_PNT_C"/>
    <property type="match status" value="1"/>
</dbReference>
<dbReference type="UniPathway" id="UPA00033">
    <property type="reaction ID" value="UER00034"/>
</dbReference>
<evidence type="ECO:0000256" key="12">
    <source>
        <dbReference type="ARBA" id="ARBA00047860"/>
    </source>
</evidence>
<comment type="similarity">
    <text evidence="2 13">Belongs to the AlaDH/PNT family.</text>
</comment>
<keyword evidence="7 13" id="KW-0560">Oxidoreductase</keyword>
<dbReference type="EC" id="1.5.1.7" evidence="4 13"/>
<dbReference type="PANTHER" id="PTHR11133:SF23">
    <property type="entry name" value="SACCHAROPINE DEHYDROGENASE [NAD(+), L-LYSINE-FORMING]"/>
    <property type="match status" value="1"/>
</dbReference>
<evidence type="ECO:0000256" key="2">
    <source>
        <dbReference type="ARBA" id="ARBA00005689"/>
    </source>
</evidence>
<feature type="domain" description="Alanine dehydrogenase/pyridine nucleotide transhydrogenase NAD(H)-binding" evidence="17">
    <location>
        <begin position="184"/>
        <end position="320"/>
    </location>
</feature>
<feature type="active site" description="Proton donor" evidence="14">
    <location>
        <position position="95"/>
    </location>
</feature>
<evidence type="ECO:0000313" key="20">
    <source>
        <dbReference type="Proteomes" id="UP000033710"/>
    </source>
</evidence>
<dbReference type="GeneID" id="27665542"/>
<comment type="caution">
    <text evidence="19">The sequence shown here is derived from an EMBL/GenBank/DDBJ whole genome shotgun (WGS) entry which is preliminary data.</text>
</comment>
<evidence type="ECO:0000256" key="6">
    <source>
        <dbReference type="ARBA" id="ARBA00022605"/>
    </source>
</evidence>
<dbReference type="EMBL" id="AXCR01000010">
    <property type="protein sequence ID" value="KJR82356.1"/>
    <property type="molecule type" value="Genomic_DNA"/>
</dbReference>
<feature type="binding site" evidence="15">
    <location>
        <position position="250"/>
    </location>
    <ligand>
        <name>NAD(+)</name>
        <dbReference type="ChEBI" id="CHEBI:57540"/>
    </ligand>
</feature>
<reference evidence="19 20" key="2">
    <citation type="journal article" date="2015" name="Eukaryot. Cell">
        <title>Asexual propagation of a virulent clone complex in a human and feline outbreak of sporotrichosis.</title>
        <authorList>
            <person name="Teixeira Mde M."/>
            <person name="Rodrigues A.M."/>
            <person name="Tsui C.K."/>
            <person name="de Almeida L.G."/>
            <person name="Van Diepeningen A.D."/>
            <person name="van den Ende B.G."/>
            <person name="Fernandes G.F."/>
            <person name="Kano R."/>
            <person name="Hamelin R.C."/>
            <person name="Lopes-Bezerra L.M."/>
            <person name="Vasconcelos A.T."/>
            <person name="de Hoog S."/>
            <person name="de Camargo Z.P."/>
            <person name="Felipe M.S."/>
        </authorList>
    </citation>
    <scope>NUCLEOTIDE SEQUENCE [LARGE SCALE GENOMIC DNA]</scope>
    <source>
        <strain evidence="19 20">1099-18</strain>
    </source>
</reference>
<evidence type="ECO:0000256" key="15">
    <source>
        <dbReference type="PIRSR" id="PIRSR018250-3"/>
    </source>
</evidence>
<evidence type="ECO:0000256" key="1">
    <source>
        <dbReference type="ARBA" id="ARBA00004884"/>
    </source>
</evidence>
<dbReference type="InterPro" id="IPR007886">
    <property type="entry name" value="AlaDH/PNT_N"/>
</dbReference>
<dbReference type="GO" id="GO:0019878">
    <property type="term" value="P:lysine biosynthetic process via aminoadipic acid"/>
    <property type="evidence" value="ECO:0007669"/>
    <property type="project" value="UniProtKB-UniPathway"/>
</dbReference>
<evidence type="ECO:0000256" key="16">
    <source>
        <dbReference type="PIRSR" id="PIRSR018250-4"/>
    </source>
</evidence>
<feature type="domain" description="Alanine dehydrogenase/pyridine nucleotide transhydrogenase N-terminal" evidence="18">
    <location>
        <begin position="7"/>
        <end position="141"/>
    </location>
</feature>